<gene>
    <name evidence="3" type="ORF">KA717_00945</name>
</gene>
<dbReference type="InterPro" id="IPR025569">
    <property type="entry name" value="DUF4335"/>
</dbReference>
<accession>A0A977KX76</accession>
<dbReference type="EMBL" id="CP073041">
    <property type="protein sequence ID" value="UXE61589.1"/>
    <property type="molecule type" value="Genomic_DNA"/>
</dbReference>
<dbReference type="Proteomes" id="UP001065613">
    <property type="component" value="Chromosome"/>
</dbReference>
<dbReference type="AlphaFoldDB" id="A0A977KX76"/>
<sequence>MKLLADRVLHRYTPPTCTLELWAKQSLFGWHSPHFPQDFRFELRFDDPRLSEDRQVTVKGDRVQLDRLCDVVSGYIQNFLEQTCSHHRSTNTPSSACVATVEPLLYAPSDSLSLTPQGLLSHQFCFGLLESPSHVNPLVLLTTSQLLDLTNALEEYGRDLAPKSEERSPTEGKSFWVWTGAALLGLIAVGLAGAGLKVFSPRSVEVGNITPMLPVHTQFTFTEILPPIPPAPSKNPPSNPSLPTSLALRDPLPPPTTIAAASPPPRNPTVNLVVPPARVLPPPPAVPPAPPSQTIMIVPATGNPNLPPPPPGSAMANPFIPPVNSQANLPILPPQGAPIPNFQGQVIPSAPQLPPLAMNSQTPSQSALPPGVKPLVAPTNNNTNLLDTIPQVAEIRNYFQEKWQPPDNLSQTLEYRLRIKSDGSLDQSIPLGKAASLYLSQVPMPNQGQKFVSPLPMPEEQTVRLVLSPNGTVKTFLE</sequence>
<evidence type="ECO:0000256" key="1">
    <source>
        <dbReference type="SAM" id="MobiDB-lite"/>
    </source>
</evidence>
<dbReference type="KEGG" id="wna:KA717_00945"/>
<reference evidence="3" key="1">
    <citation type="submission" date="2021-04" db="EMBL/GenBank/DDBJ databases">
        <title>Genome sequence of Woronichinia naegeliana from Washington state freshwater lake bloom.</title>
        <authorList>
            <person name="Dreher T.W."/>
        </authorList>
    </citation>
    <scope>NUCLEOTIDE SEQUENCE</scope>
    <source>
        <strain evidence="3">WA131</strain>
    </source>
</reference>
<organism evidence="3">
    <name type="scientific">Woronichinia naegeliana WA131</name>
    <dbReference type="NCBI Taxonomy" id="2824559"/>
    <lineage>
        <taxon>Bacteria</taxon>
        <taxon>Bacillati</taxon>
        <taxon>Cyanobacteriota</taxon>
        <taxon>Cyanophyceae</taxon>
        <taxon>Synechococcales</taxon>
        <taxon>Coelosphaeriaceae</taxon>
        <taxon>Woronichinia</taxon>
    </lineage>
</organism>
<feature type="compositionally biased region" description="Pro residues" evidence="1">
    <location>
        <begin position="251"/>
        <end position="267"/>
    </location>
</feature>
<feature type="compositionally biased region" description="Pro residues" evidence="1">
    <location>
        <begin position="226"/>
        <end position="240"/>
    </location>
</feature>
<protein>
    <submittedName>
        <fullName evidence="3">DUF4335 domain-containing protein</fullName>
    </submittedName>
</protein>
<proteinExistence type="predicted"/>
<keyword evidence="2" id="KW-0472">Membrane</keyword>
<keyword evidence="2" id="KW-1133">Transmembrane helix</keyword>
<evidence type="ECO:0000256" key="2">
    <source>
        <dbReference type="SAM" id="Phobius"/>
    </source>
</evidence>
<evidence type="ECO:0000313" key="3">
    <source>
        <dbReference type="EMBL" id="UXE61589.1"/>
    </source>
</evidence>
<name>A0A977KX76_9CYAN</name>
<dbReference type="Pfam" id="PF14233">
    <property type="entry name" value="DUF4335"/>
    <property type="match status" value="1"/>
</dbReference>
<feature type="region of interest" description="Disordered" evidence="1">
    <location>
        <begin position="226"/>
        <end position="270"/>
    </location>
</feature>
<feature type="transmembrane region" description="Helical" evidence="2">
    <location>
        <begin position="175"/>
        <end position="196"/>
    </location>
</feature>
<keyword evidence="2" id="KW-0812">Transmembrane</keyword>